<dbReference type="GO" id="GO:0000156">
    <property type="term" value="F:phosphorelay response regulator activity"/>
    <property type="evidence" value="ECO:0007669"/>
    <property type="project" value="TreeGrafter"/>
</dbReference>
<dbReference type="SUPFAM" id="SSF46894">
    <property type="entry name" value="C-terminal effector domain of the bipartite response regulators"/>
    <property type="match status" value="1"/>
</dbReference>
<dbReference type="Pfam" id="PF00486">
    <property type="entry name" value="Trans_reg_C"/>
    <property type="match status" value="1"/>
</dbReference>
<dbReference type="InterPro" id="IPR001867">
    <property type="entry name" value="OmpR/PhoB-type_DNA-bd"/>
</dbReference>
<keyword evidence="2" id="KW-0597">Phosphoprotein</keyword>
<evidence type="ECO:0000256" key="2">
    <source>
        <dbReference type="ARBA" id="ARBA00022553"/>
    </source>
</evidence>
<dbReference type="InterPro" id="IPR039420">
    <property type="entry name" value="WalR-like"/>
</dbReference>
<evidence type="ECO:0000313" key="10">
    <source>
        <dbReference type="Proteomes" id="UP000564644"/>
    </source>
</evidence>
<dbReference type="CDD" id="cd00383">
    <property type="entry name" value="trans_reg_C"/>
    <property type="match status" value="1"/>
</dbReference>
<evidence type="ECO:0000256" key="5">
    <source>
        <dbReference type="ARBA" id="ARBA00023125"/>
    </source>
</evidence>
<keyword evidence="5 7" id="KW-0238">DNA-binding</keyword>
<dbReference type="InterPro" id="IPR016032">
    <property type="entry name" value="Sig_transdc_resp-reg_C-effctor"/>
</dbReference>
<dbReference type="InterPro" id="IPR036388">
    <property type="entry name" value="WH-like_DNA-bd_sf"/>
</dbReference>
<dbReference type="GO" id="GO:0006355">
    <property type="term" value="P:regulation of DNA-templated transcription"/>
    <property type="evidence" value="ECO:0007669"/>
    <property type="project" value="InterPro"/>
</dbReference>
<evidence type="ECO:0000256" key="4">
    <source>
        <dbReference type="ARBA" id="ARBA00023015"/>
    </source>
</evidence>
<evidence type="ECO:0000256" key="1">
    <source>
        <dbReference type="ARBA" id="ARBA00004496"/>
    </source>
</evidence>
<organism evidence="9 10">
    <name type="scientific">Cohnella zeiphila</name>
    <dbReference type="NCBI Taxonomy" id="2761120"/>
    <lineage>
        <taxon>Bacteria</taxon>
        <taxon>Bacillati</taxon>
        <taxon>Bacillota</taxon>
        <taxon>Bacilli</taxon>
        <taxon>Bacillales</taxon>
        <taxon>Paenibacillaceae</taxon>
        <taxon>Cohnella</taxon>
    </lineage>
</organism>
<comment type="subcellular location">
    <subcellularLocation>
        <location evidence="1">Cytoplasm</location>
    </subcellularLocation>
</comment>
<dbReference type="AlphaFoldDB" id="A0A7X0SK41"/>
<gene>
    <name evidence="9" type="ORF">H7C18_10415</name>
</gene>
<keyword evidence="10" id="KW-1185">Reference proteome</keyword>
<name>A0A7X0SK41_9BACL</name>
<dbReference type="PANTHER" id="PTHR48111:SF1">
    <property type="entry name" value="TWO-COMPONENT RESPONSE REGULATOR ORR33"/>
    <property type="match status" value="1"/>
</dbReference>
<dbReference type="GO" id="GO:0032993">
    <property type="term" value="C:protein-DNA complex"/>
    <property type="evidence" value="ECO:0007669"/>
    <property type="project" value="TreeGrafter"/>
</dbReference>
<dbReference type="EMBL" id="JACJVO010000011">
    <property type="protein sequence ID" value="MBB6731321.1"/>
    <property type="molecule type" value="Genomic_DNA"/>
</dbReference>
<evidence type="ECO:0000259" key="8">
    <source>
        <dbReference type="PROSITE" id="PS51755"/>
    </source>
</evidence>
<dbReference type="PROSITE" id="PS51755">
    <property type="entry name" value="OMPR_PHOB"/>
    <property type="match status" value="1"/>
</dbReference>
<keyword evidence="4" id="KW-0805">Transcription regulation</keyword>
<dbReference type="SMART" id="SM00862">
    <property type="entry name" value="Trans_reg_C"/>
    <property type="match status" value="1"/>
</dbReference>
<reference evidence="9 10" key="1">
    <citation type="submission" date="2020-08" db="EMBL/GenBank/DDBJ databases">
        <title>Cohnella phylogeny.</title>
        <authorList>
            <person name="Dunlap C."/>
        </authorList>
    </citation>
    <scope>NUCLEOTIDE SEQUENCE [LARGE SCALE GENOMIC DNA]</scope>
    <source>
        <strain evidence="9 10">CBP 2801</strain>
    </source>
</reference>
<keyword evidence="6" id="KW-0804">Transcription</keyword>
<dbReference type="GO" id="GO:0005829">
    <property type="term" value="C:cytosol"/>
    <property type="evidence" value="ECO:0007669"/>
    <property type="project" value="TreeGrafter"/>
</dbReference>
<comment type="caution">
    <text evidence="9">The sequence shown here is derived from an EMBL/GenBank/DDBJ whole genome shotgun (WGS) entry which is preliminary data.</text>
</comment>
<keyword evidence="3" id="KW-0902">Two-component regulatory system</keyword>
<feature type="domain" description="OmpR/PhoB-type" evidence="8">
    <location>
        <begin position="141"/>
        <end position="239"/>
    </location>
</feature>
<dbReference type="Proteomes" id="UP000564644">
    <property type="component" value="Unassembled WGS sequence"/>
</dbReference>
<dbReference type="FunFam" id="1.10.10.10:FF:000018">
    <property type="entry name" value="DNA-binding response regulator ResD"/>
    <property type="match status" value="1"/>
</dbReference>
<feature type="DNA-binding region" description="OmpR/PhoB-type" evidence="7">
    <location>
        <begin position="141"/>
        <end position="239"/>
    </location>
</feature>
<evidence type="ECO:0000256" key="6">
    <source>
        <dbReference type="ARBA" id="ARBA00023163"/>
    </source>
</evidence>
<evidence type="ECO:0000256" key="7">
    <source>
        <dbReference type="PROSITE-ProRule" id="PRU01091"/>
    </source>
</evidence>
<protein>
    <submittedName>
        <fullName evidence="9">Winged helix-turn-helix transcriptional regulator</fullName>
    </submittedName>
</protein>
<accession>A0A7X0SK41</accession>
<sequence>MPNVEPGPVTPQPPVFAEGDFCLTTRRIVLISPFPARLQSLVTELMSRCYDVLLFHNEDESLLPHLDNDLIIADRSYEGLDSAANGTADRSGWLILIGENARPPAEAASLVWPCPVGEALAKIESLVVESKPAAVAAPGHPELLRFKNLEMDLKRFLLYKDGRRLDLTKTEFDLLKLLLASAGVLSRQEIMESIWGDGYFGGSNSIDVHIKSLRQKLGDDPKQPIYIVTVRGVGYRIAE</sequence>
<proteinExistence type="predicted"/>
<dbReference type="GO" id="GO:0000976">
    <property type="term" value="F:transcription cis-regulatory region binding"/>
    <property type="evidence" value="ECO:0007669"/>
    <property type="project" value="TreeGrafter"/>
</dbReference>
<evidence type="ECO:0000313" key="9">
    <source>
        <dbReference type="EMBL" id="MBB6731321.1"/>
    </source>
</evidence>
<dbReference type="RefSeq" id="WP_185128996.1">
    <property type="nucleotide sequence ID" value="NZ_JACJVO010000011.1"/>
</dbReference>
<dbReference type="Gene3D" id="1.10.10.10">
    <property type="entry name" value="Winged helix-like DNA-binding domain superfamily/Winged helix DNA-binding domain"/>
    <property type="match status" value="1"/>
</dbReference>
<evidence type="ECO:0000256" key="3">
    <source>
        <dbReference type="ARBA" id="ARBA00023012"/>
    </source>
</evidence>
<dbReference type="PANTHER" id="PTHR48111">
    <property type="entry name" value="REGULATOR OF RPOS"/>
    <property type="match status" value="1"/>
</dbReference>